<dbReference type="PANTHER" id="PTHR42813">
    <property type="entry name" value="ZINC-TYPE ALCOHOL DEHYDROGENASE-LIKE"/>
    <property type="match status" value="1"/>
</dbReference>
<keyword evidence="3 7" id="KW-0479">Metal-binding</keyword>
<dbReference type="RefSeq" id="XP_056577245.1">
    <property type="nucleotide sequence ID" value="XM_056726394.1"/>
</dbReference>
<dbReference type="InterPro" id="IPR013154">
    <property type="entry name" value="ADH-like_N"/>
</dbReference>
<feature type="domain" description="Alcohol dehydrogenase-like C-terminal" evidence="8">
    <location>
        <begin position="190"/>
        <end position="263"/>
    </location>
</feature>
<keyword evidence="4 7" id="KW-0862">Zinc</keyword>
<evidence type="ECO:0000313" key="11">
    <source>
        <dbReference type="Proteomes" id="UP001147752"/>
    </source>
</evidence>
<dbReference type="AlphaFoldDB" id="A0A9W9RVG4"/>
<dbReference type="OrthoDB" id="256333at2759"/>
<evidence type="ECO:0000256" key="4">
    <source>
        <dbReference type="ARBA" id="ARBA00022833"/>
    </source>
</evidence>
<evidence type="ECO:0000256" key="1">
    <source>
        <dbReference type="ARBA" id="ARBA00001947"/>
    </source>
</evidence>
<dbReference type="Gene3D" id="3.90.180.10">
    <property type="entry name" value="Medium-chain alcohol dehydrogenases, catalytic domain"/>
    <property type="match status" value="1"/>
</dbReference>
<dbReference type="InterPro" id="IPR036291">
    <property type="entry name" value="NAD(P)-bd_dom_sf"/>
</dbReference>
<dbReference type="SUPFAM" id="SSF50129">
    <property type="entry name" value="GroES-like"/>
    <property type="match status" value="1"/>
</dbReference>
<comment type="similarity">
    <text evidence="2 7">Belongs to the zinc-containing alcohol dehydrogenase family.</text>
</comment>
<evidence type="ECO:0000259" key="9">
    <source>
        <dbReference type="Pfam" id="PF08240"/>
    </source>
</evidence>
<organism evidence="10 11">
    <name type="scientific">Penicillium concentricum</name>
    <dbReference type="NCBI Taxonomy" id="293559"/>
    <lineage>
        <taxon>Eukaryota</taxon>
        <taxon>Fungi</taxon>
        <taxon>Dikarya</taxon>
        <taxon>Ascomycota</taxon>
        <taxon>Pezizomycotina</taxon>
        <taxon>Eurotiomycetes</taxon>
        <taxon>Eurotiomycetidae</taxon>
        <taxon>Eurotiales</taxon>
        <taxon>Aspergillaceae</taxon>
        <taxon>Penicillium</taxon>
    </lineage>
</organism>
<evidence type="ECO:0000259" key="8">
    <source>
        <dbReference type="Pfam" id="PF00107"/>
    </source>
</evidence>
<dbReference type="CDD" id="cd08282">
    <property type="entry name" value="PFDH_like"/>
    <property type="match status" value="1"/>
</dbReference>
<evidence type="ECO:0000256" key="6">
    <source>
        <dbReference type="ARBA" id="ARBA00023027"/>
    </source>
</evidence>
<name>A0A9W9RVG4_9EURO</name>
<evidence type="ECO:0000313" key="10">
    <source>
        <dbReference type="EMBL" id="KAJ5365779.1"/>
    </source>
</evidence>
<accession>A0A9W9RVG4</accession>
<evidence type="ECO:0008006" key="12">
    <source>
        <dbReference type="Google" id="ProtNLM"/>
    </source>
</evidence>
<protein>
    <recommendedName>
        <fullName evidence="12">Enoyl reductase (ER) domain-containing protein</fullName>
    </recommendedName>
</protein>
<dbReference type="GeneID" id="81465577"/>
<dbReference type="SUPFAM" id="SSF51735">
    <property type="entry name" value="NAD(P)-binding Rossmann-fold domains"/>
    <property type="match status" value="1"/>
</dbReference>
<keyword evidence="5" id="KW-0560">Oxidoreductase</keyword>
<evidence type="ECO:0000256" key="7">
    <source>
        <dbReference type="RuleBase" id="RU361277"/>
    </source>
</evidence>
<reference evidence="10" key="1">
    <citation type="submission" date="2022-12" db="EMBL/GenBank/DDBJ databases">
        <authorList>
            <person name="Petersen C."/>
        </authorList>
    </citation>
    <scope>NUCLEOTIDE SEQUENCE</scope>
    <source>
        <strain evidence="10">IBT 3081</strain>
    </source>
</reference>
<dbReference type="PANTHER" id="PTHR42813:SF3">
    <property type="entry name" value="GLUTATHIONE-INDEPENDENT FORMALDEHYDE DEHYDROGENASE"/>
    <property type="match status" value="1"/>
</dbReference>
<dbReference type="InterPro" id="IPR011032">
    <property type="entry name" value="GroES-like_sf"/>
</dbReference>
<keyword evidence="6" id="KW-0520">NAD</keyword>
<comment type="cofactor">
    <cofactor evidence="1 7">
        <name>Zn(2+)</name>
        <dbReference type="ChEBI" id="CHEBI:29105"/>
    </cofactor>
</comment>
<dbReference type="GO" id="GO:0016491">
    <property type="term" value="F:oxidoreductase activity"/>
    <property type="evidence" value="ECO:0007669"/>
    <property type="project" value="UniProtKB-KW"/>
</dbReference>
<keyword evidence="11" id="KW-1185">Reference proteome</keyword>
<comment type="caution">
    <text evidence="10">The sequence shown here is derived from an EMBL/GenBank/DDBJ whole genome shotgun (WGS) entry which is preliminary data.</text>
</comment>
<evidence type="ECO:0000256" key="3">
    <source>
        <dbReference type="ARBA" id="ARBA00022723"/>
    </source>
</evidence>
<sequence length="381" mass="40837">MAETHSNSRTMRSVIFDGHPLKIHVRDVPKAKVARQTDAVVRVTSAAICGSDLHNYHGVFGSNRVPYPIGHEAMGIVEKIGADVDSVKVGARVIIPDIPDGVGLDLEPATYPAVALYGQGSDFGNLGGCQAEFVRVPLADKSLIILDKEFDEIEDKDLVVLSDIFPTAWMGVTWSGFQAGDKIAIFGAGPVGLLAAYSAILRGASRVYSVDSVEKRLELAASIGAIPINFTKGEPSAQILAREPGGVQRTVDCVGEECVNEKLKPDQSFVITQAIKCTSVGGGLGVVGVHFAQPSSKGVERGDTISPNMVFPITLFWEKNLSIRGGIVDSKLFVEPLLELVKSGIANPGFIFSSIIDIEEAPKAYQRFSDHLETKVMIKFC</sequence>
<dbReference type="GO" id="GO:0008270">
    <property type="term" value="F:zinc ion binding"/>
    <property type="evidence" value="ECO:0007669"/>
    <property type="project" value="InterPro"/>
</dbReference>
<dbReference type="InterPro" id="IPR002328">
    <property type="entry name" value="ADH_Zn_CS"/>
</dbReference>
<gene>
    <name evidence="10" type="ORF">N7517_008665</name>
</gene>
<evidence type="ECO:0000256" key="2">
    <source>
        <dbReference type="ARBA" id="ARBA00008072"/>
    </source>
</evidence>
<dbReference type="PROSITE" id="PS00059">
    <property type="entry name" value="ADH_ZINC"/>
    <property type="match status" value="1"/>
</dbReference>
<dbReference type="Pfam" id="PF00107">
    <property type="entry name" value="ADH_zinc_N"/>
    <property type="match status" value="1"/>
</dbReference>
<dbReference type="Pfam" id="PF08240">
    <property type="entry name" value="ADH_N"/>
    <property type="match status" value="1"/>
</dbReference>
<evidence type="ECO:0000256" key="5">
    <source>
        <dbReference type="ARBA" id="ARBA00023002"/>
    </source>
</evidence>
<dbReference type="InterPro" id="IPR013149">
    <property type="entry name" value="ADH-like_C"/>
</dbReference>
<reference evidence="10" key="2">
    <citation type="journal article" date="2023" name="IMA Fungus">
        <title>Comparative genomic study of the Penicillium genus elucidates a diverse pangenome and 15 lateral gene transfer events.</title>
        <authorList>
            <person name="Petersen C."/>
            <person name="Sorensen T."/>
            <person name="Nielsen M.R."/>
            <person name="Sondergaard T.E."/>
            <person name="Sorensen J.L."/>
            <person name="Fitzpatrick D.A."/>
            <person name="Frisvad J.C."/>
            <person name="Nielsen K.L."/>
        </authorList>
    </citation>
    <scope>NUCLEOTIDE SEQUENCE</scope>
    <source>
        <strain evidence="10">IBT 3081</strain>
    </source>
</reference>
<dbReference type="Gene3D" id="3.40.50.720">
    <property type="entry name" value="NAD(P)-binding Rossmann-like Domain"/>
    <property type="match status" value="1"/>
</dbReference>
<feature type="domain" description="Alcohol dehydrogenase-like N-terminal" evidence="9">
    <location>
        <begin position="36"/>
        <end position="138"/>
    </location>
</feature>
<proteinExistence type="inferred from homology"/>
<dbReference type="Proteomes" id="UP001147752">
    <property type="component" value="Unassembled WGS sequence"/>
</dbReference>
<dbReference type="EMBL" id="JAPZBT010000003">
    <property type="protein sequence ID" value="KAJ5365779.1"/>
    <property type="molecule type" value="Genomic_DNA"/>
</dbReference>